<keyword evidence="1" id="KW-0472">Membrane</keyword>
<name>A0A1G2EUX0_9BACT</name>
<evidence type="ECO:0000256" key="1">
    <source>
        <dbReference type="SAM" id="Phobius"/>
    </source>
</evidence>
<keyword evidence="1" id="KW-0812">Transmembrane</keyword>
<feature type="transmembrane region" description="Helical" evidence="1">
    <location>
        <begin position="9"/>
        <end position="29"/>
    </location>
</feature>
<accession>A0A1G2EUX0</accession>
<gene>
    <name evidence="2" type="ORF">A2931_04400</name>
</gene>
<dbReference type="Proteomes" id="UP000177486">
    <property type="component" value="Unassembled WGS sequence"/>
</dbReference>
<dbReference type="EMBL" id="MHMQ01000034">
    <property type="protein sequence ID" value="OGZ29606.1"/>
    <property type="molecule type" value="Genomic_DNA"/>
</dbReference>
<comment type="caution">
    <text evidence="2">The sequence shown here is derived from an EMBL/GenBank/DDBJ whole genome shotgun (WGS) entry which is preliminary data.</text>
</comment>
<organism evidence="2 3">
    <name type="scientific">Candidatus Niyogibacteria bacterium RIFCSPLOWO2_01_FULL_45_48</name>
    <dbReference type="NCBI Taxonomy" id="1801724"/>
    <lineage>
        <taxon>Bacteria</taxon>
        <taxon>Candidatus Niyogiibacteriota</taxon>
    </lineage>
</organism>
<reference evidence="2 3" key="1">
    <citation type="journal article" date="2016" name="Nat. Commun.">
        <title>Thousands of microbial genomes shed light on interconnected biogeochemical processes in an aquifer system.</title>
        <authorList>
            <person name="Anantharaman K."/>
            <person name="Brown C.T."/>
            <person name="Hug L.A."/>
            <person name="Sharon I."/>
            <person name="Castelle C.J."/>
            <person name="Probst A.J."/>
            <person name="Thomas B.C."/>
            <person name="Singh A."/>
            <person name="Wilkins M.J."/>
            <person name="Karaoz U."/>
            <person name="Brodie E.L."/>
            <person name="Williams K.H."/>
            <person name="Hubbard S.S."/>
            <person name="Banfield J.F."/>
        </authorList>
    </citation>
    <scope>NUCLEOTIDE SEQUENCE [LARGE SCALE GENOMIC DNA]</scope>
</reference>
<evidence type="ECO:0000313" key="2">
    <source>
        <dbReference type="EMBL" id="OGZ29606.1"/>
    </source>
</evidence>
<dbReference type="AlphaFoldDB" id="A0A1G2EUX0"/>
<sequence>MAVENLVKFYFSSIAVVLVHMPIWIYLLVKYLLSPEGFWQNLVLLGLGVWLLGIIQVALWVILLFLLIGIWAD</sequence>
<feature type="transmembrane region" description="Helical" evidence="1">
    <location>
        <begin position="49"/>
        <end position="72"/>
    </location>
</feature>
<proteinExistence type="predicted"/>
<protein>
    <submittedName>
        <fullName evidence="2">Uncharacterized protein</fullName>
    </submittedName>
</protein>
<evidence type="ECO:0000313" key="3">
    <source>
        <dbReference type="Proteomes" id="UP000177486"/>
    </source>
</evidence>
<keyword evidence="1" id="KW-1133">Transmembrane helix</keyword>